<sequence>MLNVYHSNSMDLLKALVIQLIKNDPLTEVFEEEKILVQSSGISQWLKMSLASEIGIAANTKFPLPATFLWDMFNTVIPELPKESAFSKEMMKWKIMKILPTVIDSKEFEPIKTYLANDSNGTKNHQLADKIADLYDQYSVFRPEWIAEWETGNWDSDLVGHHSWQPILWKLLVEYTEQLGQPKFHRANMYEAFIDKVNKGDFDKSKLPRRLFVVGISSLPPRFLDALQALSYHIEIHLMYANPCKYYWGDIKDRKYLAKFEAKRRKKIILEQSKTVDAGESSLLKSGLDHDVFVGDDETLGASVGNNLLASMGKTGRDYLSLLSEKETYEIDAFVEIERDSLLHNIQADILNLEDKSQHIQFDTNEGKGLILESDDSLTLHGSFSPQREVEVLHDYLLNEFNQDNSLNPQDVVVMVSDIDKYSPHINSVFSGAPKDRYIPFSVSDRTAAAEAPVLQVFLDLLSIGIGRQEATKVMEILEVPSVMRRFEIDPDGLSTLSMWIEQSGIRWGLDEKTSTMNGLPAPKQNHWLFGLSRMIMGYAIPEDEGSFEGILPYNESQGSVAELAGKLGAFVDSLIELRDHLSEDHSISSWIEVINNLIDTFFDITRDEEEAIANIRSKVSELYKVVSSSDYKEEISTDIIFRHFNGIFSKDRLSQHFMMGKVTFCTLMPMRSIPFRKVCLLGMNDGLYPRSSQPEGFDLMAANPLIGDRSRRNDDRFLFLEALLSAQDSLYISYVDRKIQDNTERVPSVLVSELVEYVQKGYCLDSDFNIDAESAEGSIIRNISFQHPLNPFSPSAFEGKYQSYASEWVASSLSSTTKLDLQAEPFMAQPLENILLTEASSDSKVKLDISELLRFWSLPVKHFFTRRLKVNFDLQAGLTNDEEPFNLEPREAFPVKRQWLDNLIETLNNDDLQDSTTEITFENMLKRFSQEGVLPNGGFAHNCLTEIRESIETLANEVSQVTKSEPLEEKIDLYFEINSLTVNLHGWARRLYETGSVYYRAGSLRPQDILQAWVQHLAICSNGMELPTYILCADEQVIMRPIPKEDANVLLMELVNGYYEGMCSPIPFLPRTSFAALQATYSKKDKKYYGDLNVSRDKITAAIMEAMNGGFGSYGGEISNPYVSRVWSEVDDEFVESVYNVATTYLLPALMSLEEYNP</sequence>
<dbReference type="PANTHER" id="PTHR30591:SF1">
    <property type="entry name" value="RECBCD ENZYME SUBUNIT RECC"/>
    <property type="match status" value="1"/>
</dbReference>
<evidence type="ECO:0000313" key="13">
    <source>
        <dbReference type="Proteomes" id="UP001253193"/>
    </source>
</evidence>
<dbReference type="EMBL" id="JAUHGG010000003">
    <property type="protein sequence ID" value="MDS1821608.1"/>
    <property type="molecule type" value="Genomic_DNA"/>
</dbReference>
<comment type="miscellaneous">
    <text evidence="10">In the RecBCD complex, RecB has a slow 3'-5' helicase, an exonuclease activity and loads RecA onto ssDNA, RecD has a fast 5'-3' helicase activity, while RecC stimulates the ATPase and processivity of the RecB helicase and contributes to recognition of the Chi site.</text>
</comment>
<reference evidence="12" key="1">
    <citation type="submission" date="2023-06" db="EMBL/GenBank/DDBJ databases">
        <title>Genomic Diversity of Vibrio spp. and Metagenomic Analysis of Pathogens in Florida Gulf Coastal Waters Following Hurricane Ian.</title>
        <authorList>
            <person name="Brumfield K.D."/>
        </authorList>
    </citation>
    <scope>NUCLEOTIDE SEQUENCE</scope>
    <source>
        <strain evidence="12">WBS2B-138</strain>
    </source>
</reference>
<dbReference type="GO" id="GO:0005524">
    <property type="term" value="F:ATP binding"/>
    <property type="evidence" value="ECO:0007669"/>
    <property type="project" value="UniProtKB-UniRule"/>
</dbReference>
<dbReference type="Gene3D" id="3.40.50.300">
    <property type="entry name" value="P-loop containing nucleotide triphosphate hydrolases"/>
    <property type="match status" value="2"/>
</dbReference>
<keyword evidence="1 10" id="KW-0540">Nuclease</keyword>
<evidence type="ECO:0000256" key="1">
    <source>
        <dbReference type="ARBA" id="ARBA00022722"/>
    </source>
</evidence>
<dbReference type="SUPFAM" id="SSF52540">
    <property type="entry name" value="P-loop containing nucleoside triphosphate hydrolases"/>
    <property type="match status" value="2"/>
</dbReference>
<accession>A0AAW8Q557</accession>
<comment type="similarity">
    <text evidence="10">Belongs to the RecC family.</text>
</comment>
<evidence type="ECO:0000256" key="10">
    <source>
        <dbReference type="HAMAP-Rule" id="MF_01486"/>
    </source>
</evidence>
<organism evidence="12 13">
    <name type="scientific">Vibrio parahaemolyticus</name>
    <dbReference type="NCBI Taxonomy" id="670"/>
    <lineage>
        <taxon>Bacteria</taxon>
        <taxon>Pseudomonadati</taxon>
        <taxon>Pseudomonadota</taxon>
        <taxon>Gammaproteobacteria</taxon>
        <taxon>Vibrionales</taxon>
        <taxon>Vibrionaceae</taxon>
        <taxon>Vibrio</taxon>
    </lineage>
</organism>
<evidence type="ECO:0000256" key="2">
    <source>
        <dbReference type="ARBA" id="ARBA00022741"/>
    </source>
</evidence>
<dbReference type="Proteomes" id="UP001253193">
    <property type="component" value="Unassembled WGS sequence"/>
</dbReference>
<gene>
    <name evidence="10 12" type="primary">recC</name>
    <name evidence="12" type="ORF">QX249_13120</name>
</gene>
<keyword evidence="5 10" id="KW-0347">Helicase</keyword>
<dbReference type="Gene3D" id="1.10.10.160">
    <property type="match status" value="1"/>
</dbReference>
<keyword evidence="4 10" id="KW-0378">Hydrolase</keyword>
<dbReference type="AlphaFoldDB" id="A0AAW8Q557"/>
<protein>
    <recommendedName>
        <fullName evidence="10">RecBCD enzyme subunit RecC</fullName>
    </recommendedName>
    <alternativeName>
        <fullName evidence="10">Exonuclease V subunit RecC</fullName>
        <shortName evidence="10">ExoV subunit RecC</shortName>
    </alternativeName>
    <alternativeName>
        <fullName evidence="10">Helicase/nuclease RecBCD subunit RecC</fullName>
    </alternativeName>
</protein>
<evidence type="ECO:0000256" key="3">
    <source>
        <dbReference type="ARBA" id="ARBA00022763"/>
    </source>
</evidence>
<dbReference type="GO" id="GO:0009338">
    <property type="term" value="C:exodeoxyribonuclease V complex"/>
    <property type="evidence" value="ECO:0007669"/>
    <property type="project" value="InterPro"/>
</dbReference>
<dbReference type="CDD" id="cd22353">
    <property type="entry name" value="RecC_C-like"/>
    <property type="match status" value="1"/>
</dbReference>
<keyword evidence="7 10" id="KW-0067">ATP-binding</keyword>
<dbReference type="PIRSF" id="PIRSF000980">
    <property type="entry name" value="RecC"/>
    <property type="match status" value="1"/>
</dbReference>
<dbReference type="Pfam" id="PF17946">
    <property type="entry name" value="RecC_C"/>
    <property type="match status" value="1"/>
</dbReference>
<keyword evidence="9 10" id="KW-0234">DNA repair</keyword>
<dbReference type="InterPro" id="IPR013986">
    <property type="entry name" value="DExx_box_DNA_helicase_dom_sf"/>
</dbReference>
<dbReference type="Gene3D" id="3.40.50.10930">
    <property type="match status" value="1"/>
</dbReference>
<comment type="function">
    <text evidence="10">A helicase/nuclease that prepares dsDNA breaks (DSB) for recombinational DNA repair. Binds to DSBs and unwinds DNA via a highly rapid and processive ATP-dependent bidirectional helicase activity. Unwinds dsDNA until it encounters a Chi (crossover hotspot instigator) sequence from the 3' direction. Cuts ssDNA a few nucleotides 3' to the Chi site. The properties and activities of the enzyme are changed at Chi. The Chi-altered holoenzyme produces a long 3'-ssDNA overhang and facilitates RecA-binding to the ssDNA for homologous DNA recombination and repair. Holoenzyme degrades any linearized DNA that is unable to undergo homologous recombination. In the holoenzyme this subunit recognizes the wild-type Chi sequence, and when added to isolated RecB increases its ATP-dependent helicase processivity.</text>
</comment>
<evidence type="ECO:0000313" key="12">
    <source>
        <dbReference type="EMBL" id="MDS1821608.1"/>
    </source>
</evidence>
<dbReference type="HAMAP" id="MF_01486">
    <property type="entry name" value="RecC"/>
    <property type="match status" value="1"/>
</dbReference>
<evidence type="ECO:0000256" key="4">
    <source>
        <dbReference type="ARBA" id="ARBA00022801"/>
    </source>
</evidence>
<evidence type="ECO:0000256" key="7">
    <source>
        <dbReference type="ARBA" id="ARBA00022840"/>
    </source>
</evidence>
<evidence type="ECO:0000256" key="6">
    <source>
        <dbReference type="ARBA" id="ARBA00022839"/>
    </source>
</evidence>
<name>A0AAW8Q557_VIBPH</name>
<dbReference type="GO" id="GO:0008854">
    <property type="term" value="F:exodeoxyribonuclease V activity"/>
    <property type="evidence" value="ECO:0007669"/>
    <property type="project" value="InterPro"/>
</dbReference>
<dbReference type="Pfam" id="PF04257">
    <property type="entry name" value="Exonuc_V_gamma"/>
    <property type="match status" value="1"/>
</dbReference>
<dbReference type="GO" id="GO:0003678">
    <property type="term" value="F:DNA helicase activity"/>
    <property type="evidence" value="ECO:0007669"/>
    <property type="project" value="UniProtKB-UniRule"/>
</dbReference>
<dbReference type="GO" id="GO:0003677">
    <property type="term" value="F:DNA binding"/>
    <property type="evidence" value="ECO:0007669"/>
    <property type="project" value="UniProtKB-UniRule"/>
</dbReference>
<feature type="domain" description="RecC C-terminal" evidence="11">
    <location>
        <begin position="848"/>
        <end position="1080"/>
    </location>
</feature>
<dbReference type="Gene3D" id="1.10.10.990">
    <property type="match status" value="1"/>
</dbReference>
<dbReference type="RefSeq" id="WP_311020519.1">
    <property type="nucleotide sequence ID" value="NZ_JAUHGG010000003.1"/>
</dbReference>
<comment type="subunit">
    <text evidence="10">Heterotrimer of RecB, RecC and RecD. All subunits contribute to DNA-binding.</text>
</comment>
<dbReference type="SUPFAM" id="SSF52980">
    <property type="entry name" value="Restriction endonuclease-like"/>
    <property type="match status" value="1"/>
</dbReference>
<dbReference type="NCBIfam" id="TIGR01450">
    <property type="entry name" value="recC"/>
    <property type="match status" value="1"/>
</dbReference>
<dbReference type="InterPro" id="IPR006697">
    <property type="entry name" value="RecC"/>
</dbReference>
<comment type="caution">
    <text evidence="12">The sequence shown here is derived from an EMBL/GenBank/DDBJ whole genome shotgun (WGS) entry which is preliminary data.</text>
</comment>
<proteinExistence type="inferred from homology"/>
<evidence type="ECO:0000256" key="9">
    <source>
        <dbReference type="ARBA" id="ARBA00023204"/>
    </source>
</evidence>
<keyword evidence="3 10" id="KW-0227">DNA damage</keyword>
<keyword evidence="2 10" id="KW-0547">Nucleotide-binding</keyword>
<evidence type="ECO:0000259" key="11">
    <source>
        <dbReference type="Pfam" id="PF17946"/>
    </source>
</evidence>
<evidence type="ECO:0000256" key="5">
    <source>
        <dbReference type="ARBA" id="ARBA00022806"/>
    </source>
</evidence>
<keyword evidence="8 10" id="KW-0238">DNA-binding</keyword>
<dbReference type="PANTHER" id="PTHR30591">
    <property type="entry name" value="RECBCD ENZYME SUBUNIT RECC"/>
    <property type="match status" value="1"/>
</dbReference>
<evidence type="ECO:0000256" key="8">
    <source>
        <dbReference type="ARBA" id="ARBA00023125"/>
    </source>
</evidence>
<keyword evidence="6 10" id="KW-0269">Exonuclease</keyword>
<dbReference type="InterPro" id="IPR011335">
    <property type="entry name" value="Restrct_endonuc-II-like"/>
</dbReference>
<dbReference type="InterPro" id="IPR041500">
    <property type="entry name" value="RecC_C"/>
</dbReference>
<dbReference type="GO" id="GO:0000724">
    <property type="term" value="P:double-strand break repair via homologous recombination"/>
    <property type="evidence" value="ECO:0007669"/>
    <property type="project" value="UniProtKB-UniRule"/>
</dbReference>
<dbReference type="InterPro" id="IPR027417">
    <property type="entry name" value="P-loop_NTPase"/>
</dbReference>